<accession>A0A366I6F2</accession>
<name>A0A366I6F2_9FIRM</name>
<evidence type="ECO:0000313" key="2">
    <source>
        <dbReference type="EMBL" id="RBP63348.1"/>
    </source>
</evidence>
<dbReference type="AlphaFoldDB" id="A0A366I6F2"/>
<evidence type="ECO:0000259" key="1">
    <source>
        <dbReference type="SMART" id="SM01078"/>
    </source>
</evidence>
<dbReference type="InterPro" id="IPR014925">
    <property type="entry name" value="CGGC_dom"/>
</dbReference>
<dbReference type="Proteomes" id="UP000253490">
    <property type="component" value="Unassembled WGS sequence"/>
</dbReference>
<feature type="domain" description="CGGC" evidence="1">
    <location>
        <begin position="3"/>
        <end position="105"/>
    </location>
</feature>
<evidence type="ECO:0000313" key="3">
    <source>
        <dbReference type="Proteomes" id="UP000253490"/>
    </source>
</evidence>
<dbReference type="SMART" id="SM01078">
    <property type="entry name" value="CGGC"/>
    <property type="match status" value="1"/>
</dbReference>
<proteinExistence type="predicted"/>
<keyword evidence="3" id="KW-1185">Reference proteome</keyword>
<dbReference type="EMBL" id="QNRX01000010">
    <property type="protein sequence ID" value="RBP63348.1"/>
    <property type="molecule type" value="Genomic_DNA"/>
</dbReference>
<dbReference type="RefSeq" id="WP_170128250.1">
    <property type="nucleotide sequence ID" value="NZ_QNRX01000010.1"/>
</dbReference>
<reference evidence="2 3" key="1">
    <citation type="submission" date="2018-06" db="EMBL/GenBank/DDBJ databases">
        <title>Genomic Encyclopedia of Type Strains, Phase IV (KMG-IV): sequencing the most valuable type-strain genomes for metagenomic binning, comparative biology and taxonomic classification.</title>
        <authorList>
            <person name="Goeker M."/>
        </authorList>
    </citation>
    <scope>NUCLEOTIDE SEQUENCE [LARGE SCALE GENOMIC DNA]</scope>
    <source>
        <strain evidence="2 3">DSM 22112</strain>
    </source>
</reference>
<gene>
    <name evidence="2" type="ORF">DES36_11091</name>
</gene>
<organism evidence="2 3">
    <name type="scientific">Alkalibaculum bacchi</name>
    <dbReference type="NCBI Taxonomy" id="645887"/>
    <lineage>
        <taxon>Bacteria</taxon>
        <taxon>Bacillati</taxon>
        <taxon>Bacillota</taxon>
        <taxon>Clostridia</taxon>
        <taxon>Eubacteriales</taxon>
        <taxon>Eubacteriaceae</taxon>
        <taxon>Alkalibaculum</taxon>
    </lineage>
</organism>
<protein>
    <submittedName>
        <fullName evidence="2">Putative metal-binding protein</fullName>
    </submittedName>
</protein>
<sequence>MEKIGIINCYEISKKCAGVGCINAFNEKSGAFDKYAFKDVEITNFVQCNGCNDNATVDIIEKSKKMEAEGIKTIHLSTCIKSDCKWYDEFVEELSKKFQVIDFTHGSE</sequence>
<comment type="caution">
    <text evidence="2">The sequence shown here is derived from an EMBL/GenBank/DDBJ whole genome shotgun (WGS) entry which is preliminary data.</text>
</comment>
<dbReference type="Pfam" id="PF08821">
    <property type="entry name" value="CGGC"/>
    <property type="match status" value="1"/>
</dbReference>